<dbReference type="InterPro" id="IPR011016">
    <property type="entry name" value="Znf_RING-CH"/>
</dbReference>
<comment type="caution">
    <text evidence="12">The sequence shown here is derived from an EMBL/GenBank/DDBJ whole genome shotgun (WGS) entry which is preliminary data.</text>
</comment>
<dbReference type="SUPFAM" id="SSF57850">
    <property type="entry name" value="RING/U-box"/>
    <property type="match status" value="1"/>
</dbReference>
<feature type="domain" description="RING-type" evidence="11">
    <location>
        <begin position="235"/>
        <end position="277"/>
    </location>
</feature>
<evidence type="ECO:0000256" key="5">
    <source>
        <dbReference type="ARBA" id="ARBA00022833"/>
    </source>
</evidence>
<dbReference type="InterPro" id="IPR013083">
    <property type="entry name" value="Znf_RING/FYVE/PHD"/>
</dbReference>
<organism evidence="12 13">
    <name type="scientific">Mortierella alpina</name>
    <name type="common">Oleaginous fungus</name>
    <name type="synonym">Mortierella renispora</name>
    <dbReference type="NCBI Taxonomy" id="64518"/>
    <lineage>
        <taxon>Eukaryota</taxon>
        <taxon>Fungi</taxon>
        <taxon>Fungi incertae sedis</taxon>
        <taxon>Mucoromycota</taxon>
        <taxon>Mortierellomycotina</taxon>
        <taxon>Mortierellomycetes</taxon>
        <taxon>Mortierellales</taxon>
        <taxon>Mortierellaceae</taxon>
        <taxon>Mortierella</taxon>
    </lineage>
</organism>
<keyword evidence="7 10" id="KW-0472">Membrane</keyword>
<evidence type="ECO:0000256" key="7">
    <source>
        <dbReference type="ARBA" id="ARBA00023136"/>
    </source>
</evidence>
<evidence type="ECO:0000256" key="1">
    <source>
        <dbReference type="ARBA" id="ARBA00004167"/>
    </source>
</evidence>
<dbReference type="Pfam" id="PF02225">
    <property type="entry name" value="PA"/>
    <property type="match status" value="1"/>
</dbReference>
<sequence length="414" mass="45015">MFRGASFLLFLNWICIVVWLISSFESTDATIVVLATNDTYVDRTAAFGPRIPEEGIVLFLIPVESLKGSDQSGCNPVTGTPPNLPWVALVERGGTCSFVDKVRNMQASGAKAVIVGDNQRSGLITMYAREDTSDVLIPSVFIAQHHYRELRFLGTELGKGFKVALTPDDMNWPVLDVIIFIILSPAFVVLFLYFIWRIRLRQHLIADLAPTEVVSNLPIKVFYSSKVKENDPVECVICLDDFEDETELRVLPCKHEYHVACIDNWLTTRKKFCPICKRDICTPTETTPLLGSSNRSSSNNNHDTRTNTHNSAPSASATPSTLSSASSSSSSSAAGSSSAAALPPRSGSRSVVALQPQRHQRSQRNVRAAVAPGAGAGTRPADVTVPMPNTTAPVASSAPAQLDLSSEEEVLRRV</sequence>
<dbReference type="PROSITE" id="PS50089">
    <property type="entry name" value="ZF_RING_2"/>
    <property type="match status" value="1"/>
</dbReference>
<dbReference type="GO" id="GO:0008270">
    <property type="term" value="F:zinc ion binding"/>
    <property type="evidence" value="ECO:0007669"/>
    <property type="project" value="UniProtKB-KW"/>
</dbReference>
<evidence type="ECO:0000313" key="13">
    <source>
        <dbReference type="Proteomes" id="UP000717515"/>
    </source>
</evidence>
<dbReference type="GO" id="GO:0016020">
    <property type="term" value="C:membrane"/>
    <property type="evidence" value="ECO:0007669"/>
    <property type="project" value="UniProtKB-SubCell"/>
</dbReference>
<evidence type="ECO:0000256" key="10">
    <source>
        <dbReference type="SAM" id="Phobius"/>
    </source>
</evidence>
<dbReference type="FunFam" id="3.30.40.10:FF:000388">
    <property type="entry name" value="Putative RING zinc finger domain superfamily protein"/>
    <property type="match status" value="1"/>
</dbReference>
<dbReference type="SMART" id="SM00744">
    <property type="entry name" value="RINGv"/>
    <property type="match status" value="1"/>
</dbReference>
<keyword evidence="3" id="KW-0479">Metal-binding</keyword>
<evidence type="ECO:0000256" key="9">
    <source>
        <dbReference type="SAM" id="MobiDB-lite"/>
    </source>
</evidence>
<evidence type="ECO:0000256" key="3">
    <source>
        <dbReference type="ARBA" id="ARBA00022723"/>
    </source>
</evidence>
<keyword evidence="4 8" id="KW-0863">Zinc-finger</keyword>
<comment type="subcellular location">
    <subcellularLocation>
        <location evidence="1">Membrane</location>
        <topology evidence="1">Single-pass membrane protein</topology>
    </subcellularLocation>
</comment>
<dbReference type="AlphaFoldDB" id="A0A9P8D2J9"/>
<dbReference type="EMBL" id="JAIFTL010000006">
    <property type="protein sequence ID" value="KAG9327322.1"/>
    <property type="molecule type" value="Genomic_DNA"/>
</dbReference>
<protein>
    <recommendedName>
        <fullName evidence="11">RING-type domain-containing protein</fullName>
    </recommendedName>
</protein>
<evidence type="ECO:0000313" key="12">
    <source>
        <dbReference type="EMBL" id="KAG9327322.1"/>
    </source>
</evidence>
<keyword evidence="2 10" id="KW-0812">Transmembrane</keyword>
<dbReference type="Gene3D" id="3.30.40.10">
    <property type="entry name" value="Zinc/RING finger domain, C3HC4 (zinc finger)"/>
    <property type="match status" value="1"/>
</dbReference>
<dbReference type="Pfam" id="PF13639">
    <property type="entry name" value="zf-RING_2"/>
    <property type="match status" value="1"/>
</dbReference>
<dbReference type="InterPro" id="IPR003137">
    <property type="entry name" value="PA_domain"/>
</dbReference>
<dbReference type="Proteomes" id="UP000717515">
    <property type="component" value="Unassembled WGS sequence"/>
</dbReference>
<reference evidence="12" key="1">
    <citation type="submission" date="2021-07" db="EMBL/GenBank/DDBJ databases">
        <title>Draft genome of Mortierella alpina, strain LL118, isolated from an aspen leaf litter sample.</title>
        <authorList>
            <person name="Yang S."/>
            <person name="Vinatzer B.A."/>
        </authorList>
    </citation>
    <scope>NUCLEOTIDE SEQUENCE</scope>
    <source>
        <strain evidence="12">LL118</strain>
    </source>
</reference>
<evidence type="ECO:0000259" key="11">
    <source>
        <dbReference type="PROSITE" id="PS50089"/>
    </source>
</evidence>
<evidence type="ECO:0000256" key="4">
    <source>
        <dbReference type="ARBA" id="ARBA00022771"/>
    </source>
</evidence>
<dbReference type="Gene3D" id="3.50.30.30">
    <property type="match status" value="1"/>
</dbReference>
<accession>A0A9P8D2J9</accession>
<keyword evidence="5" id="KW-0862">Zinc</keyword>
<dbReference type="PANTHER" id="PTHR47168:SF1">
    <property type="entry name" value="OS02G0798600 PROTEIN"/>
    <property type="match status" value="1"/>
</dbReference>
<gene>
    <name evidence="12" type="ORF">KVV02_007098</name>
</gene>
<evidence type="ECO:0000256" key="8">
    <source>
        <dbReference type="PROSITE-ProRule" id="PRU00175"/>
    </source>
</evidence>
<dbReference type="InterPro" id="IPR001841">
    <property type="entry name" value="Znf_RING"/>
</dbReference>
<evidence type="ECO:0000256" key="6">
    <source>
        <dbReference type="ARBA" id="ARBA00022989"/>
    </source>
</evidence>
<feature type="compositionally biased region" description="Low complexity" evidence="9">
    <location>
        <begin position="366"/>
        <end position="381"/>
    </location>
</feature>
<feature type="compositionally biased region" description="Low complexity" evidence="9">
    <location>
        <begin position="292"/>
        <end position="350"/>
    </location>
</feature>
<feature type="region of interest" description="Disordered" evidence="9">
    <location>
        <begin position="287"/>
        <end position="414"/>
    </location>
</feature>
<proteinExistence type="predicted"/>
<name>A0A9P8D2J9_MORAP</name>
<evidence type="ECO:0000256" key="2">
    <source>
        <dbReference type="ARBA" id="ARBA00022692"/>
    </source>
</evidence>
<dbReference type="InterPro" id="IPR051653">
    <property type="entry name" value="E3_ligase_sorting_rcpt"/>
</dbReference>
<feature type="transmembrane region" description="Helical" evidence="10">
    <location>
        <begin position="7"/>
        <end position="24"/>
    </location>
</feature>
<feature type="transmembrane region" description="Helical" evidence="10">
    <location>
        <begin position="177"/>
        <end position="196"/>
    </location>
</feature>
<dbReference type="SMART" id="SM00184">
    <property type="entry name" value="RING"/>
    <property type="match status" value="1"/>
</dbReference>
<dbReference type="PANTHER" id="PTHR47168">
    <property type="entry name" value="RING ZINC FINGER DOMAIN SUPERFAMILY PROTEIN-RELATED"/>
    <property type="match status" value="1"/>
</dbReference>
<keyword evidence="6 10" id="KW-1133">Transmembrane helix</keyword>